<dbReference type="AlphaFoldDB" id="A0A9P9D026"/>
<evidence type="ECO:0000313" key="2">
    <source>
        <dbReference type="Proteomes" id="UP000738349"/>
    </source>
</evidence>
<dbReference type="OrthoDB" id="5410365at2759"/>
<reference evidence="1" key="1">
    <citation type="journal article" date="2021" name="Nat. Commun.">
        <title>Genetic determinants of endophytism in the Arabidopsis root mycobiome.</title>
        <authorList>
            <person name="Mesny F."/>
            <person name="Miyauchi S."/>
            <person name="Thiergart T."/>
            <person name="Pickel B."/>
            <person name="Atanasova L."/>
            <person name="Karlsson M."/>
            <person name="Huettel B."/>
            <person name="Barry K.W."/>
            <person name="Haridas S."/>
            <person name="Chen C."/>
            <person name="Bauer D."/>
            <person name="Andreopoulos W."/>
            <person name="Pangilinan J."/>
            <person name="LaButti K."/>
            <person name="Riley R."/>
            <person name="Lipzen A."/>
            <person name="Clum A."/>
            <person name="Drula E."/>
            <person name="Henrissat B."/>
            <person name="Kohler A."/>
            <person name="Grigoriev I.V."/>
            <person name="Martin F.M."/>
            <person name="Hacquard S."/>
        </authorList>
    </citation>
    <scope>NUCLEOTIDE SEQUENCE</scope>
    <source>
        <strain evidence="1">MPI-CAGE-AT-0147</strain>
    </source>
</reference>
<dbReference type="EMBL" id="JAGMUV010000046">
    <property type="protein sequence ID" value="KAH7110233.1"/>
    <property type="molecule type" value="Genomic_DNA"/>
</dbReference>
<name>A0A9P9D026_9HYPO</name>
<comment type="caution">
    <text evidence="1">The sequence shown here is derived from an EMBL/GenBank/DDBJ whole genome shotgun (WGS) entry which is preliminary data.</text>
</comment>
<sequence length="281" mass="31300">MTPHIIPTSLFIPLESVRLGRFISNVEQPYQSYHDSPSCEPPKQLVSLRYADTGLHQSASDSGFGSALTSLISGAFSKRARSKVRIAAEQIKTYNLDNSTAWFETATRVPATRSWIERAVDRGDLIYMIVGFHTVIDACISEECIQGQQAGGQVQVPLGLSLAAAGAIAPLGNLIYPVAGGNRQNLDSTRTQFMAPGKQVCALQYRQVSHKWLSRREIDDLRLSTTPHWLSIERGRGWEEDQDEEDQDEDGIEVQLEEFNELDGEWERNELPGGETLLIRV</sequence>
<proteinExistence type="predicted"/>
<protein>
    <submittedName>
        <fullName evidence="1">Uncharacterized protein</fullName>
    </submittedName>
</protein>
<dbReference type="Proteomes" id="UP000738349">
    <property type="component" value="Unassembled WGS sequence"/>
</dbReference>
<organism evidence="1 2">
    <name type="scientific">Dactylonectria macrodidyma</name>
    <dbReference type="NCBI Taxonomy" id="307937"/>
    <lineage>
        <taxon>Eukaryota</taxon>
        <taxon>Fungi</taxon>
        <taxon>Dikarya</taxon>
        <taxon>Ascomycota</taxon>
        <taxon>Pezizomycotina</taxon>
        <taxon>Sordariomycetes</taxon>
        <taxon>Hypocreomycetidae</taxon>
        <taxon>Hypocreales</taxon>
        <taxon>Nectriaceae</taxon>
        <taxon>Dactylonectria</taxon>
    </lineage>
</organism>
<accession>A0A9P9D026</accession>
<gene>
    <name evidence="1" type="ORF">EDB81DRAFT_832129</name>
</gene>
<keyword evidence="2" id="KW-1185">Reference proteome</keyword>
<evidence type="ECO:0000313" key="1">
    <source>
        <dbReference type="EMBL" id="KAH7110233.1"/>
    </source>
</evidence>